<proteinExistence type="predicted"/>
<dbReference type="Pfam" id="PF00535">
    <property type="entry name" value="Glycos_transf_2"/>
    <property type="match status" value="1"/>
</dbReference>
<feature type="transmembrane region" description="Helical" evidence="8">
    <location>
        <begin position="279"/>
        <end position="300"/>
    </location>
</feature>
<keyword evidence="5" id="KW-0448">Lipopolysaccharide biosynthesis</keyword>
<evidence type="ECO:0000256" key="3">
    <source>
        <dbReference type="ARBA" id="ARBA00022679"/>
    </source>
</evidence>
<keyword evidence="3 10" id="KW-0808">Transferase</keyword>
<evidence type="ECO:0000256" key="5">
    <source>
        <dbReference type="ARBA" id="ARBA00022985"/>
    </source>
</evidence>
<keyword evidence="11" id="KW-1185">Reference proteome</keyword>
<evidence type="ECO:0000256" key="8">
    <source>
        <dbReference type="SAM" id="Phobius"/>
    </source>
</evidence>
<evidence type="ECO:0000256" key="4">
    <source>
        <dbReference type="ARBA" id="ARBA00022692"/>
    </source>
</evidence>
<dbReference type="AlphaFoldDB" id="A0A1J1DXR2"/>
<feature type="domain" description="Glycosyltransferase 2-like" evidence="9">
    <location>
        <begin position="8"/>
        <end position="169"/>
    </location>
</feature>
<feature type="transmembrane region" description="Helical" evidence="8">
    <location>
        <begin position="238"/>
        <end position="259"/>
    </location>
</feature>
<dbReference type="PANTHER" id="PTHR48090:SF3">
    <property type="entry name" value="UNDECAPRENYL-PHOSPHATE 4-DEOXY-4-FORMAMIDO-L-ARABINOSE TRANSFERASE"/>
    <property type="match status" value="1"/>
</dbReference>
<dbReference type="Gene3D" id="3.90.550.10">
    <property type="entry name" value="Spore Coat Polysaccharide Biosynthesis Protein SpsA, Chain A"/>
    <property type="match status" value="1"/>
</dbReference>
<dbReference type="KEGG" id="ise:JBKA6_0642"/>
<dbReference type="GO" id="GO:0005886">
    <property type="term" value="C:plasma membrane"/>
    <property type="evidence" value="ECO:0007669"/>
    <property type="project" value="TreeGrafter"/>
</dbReference>
<evidence type="ECO:0000313" key="10">
    <source>
        <dbReference type="EMBL" id="BAV94655.1"/>
    </source>
</evidence>
<dbReference type="InterPro" id="IPR001173">
    <property type="entry name" value="Glyco_trans_2-like"/>
</dbReference>
<gene>
    <name evidence="10" type="ORF">JBKA6_0642</name>
</gene>
<evidence type="ECO:0000259" key="9">
    <source>
        <dbReference type="Pfam" id="PF00535"/>
    </source>
</evidence>
<sequence length="322" mass="36994">MERDIDISIVIPLLNERESISELYYWIKESMGSHELTYEIIFIDDGSKDDSWDIIESLSKKDTEVKGIRFRFNQGKSQALNVGFAKAKGHVVITMDADLQDNPEEIYNLYKTVMEGEYHIVSGWKKNRKDPLTKTLPSKVFNWAARLYSGIKLHDFNCGIKAYKSEVIKSIDVYGEMHRYIPVLSKLQGFDRITEKEVKHQARKYGKTKFGASRFINGFLDLVSLWVLHKFGKRPMHFFGTFGVLMFFIGFLGAFYIGASKLCSIYHGAPTILVVNDPWFYISLTSMILGSMLFLTGFIAELMLMNNKTKNTPNILTQINIE</sequence>
<dbReference type="CDD" id="cd04187">
    <property type="entry name" value="DPM1_like_bac"/>
    <property type="match status" value="1"/>
</dbReference>
<keyword evidence="1" id="KW-1003">Cell membrane</keyword>
<accession>A0A1J1DXR2</accession>
<protein>
    <submittedName>
        <fullName evidence="10">Glycosyl transferase family 2</fullName>
    </submittedName>
</protein>
<reference evidence="10 11" key="1">
    <citation type="submission" date="2014-03" db="EMBL/GenBank/DDBJ databases">
        <title>complete genome sequence of Flavobacteriaceae bacterium JBKA-6.</title>
        <authorList>
            <person name="Takano T."/>
            <person name="Nakamura Y."/>
            <person name="Takuma S."/>
            <person name="Yasuike M."/>
            <person name="Matsuyama T."/>
            <person name="Sakai T."/>
            <person name="Fujiwara A."/>
            <person name="Kimoto K."/>
            <person name="Fukuda Y."/>
            <person name="Kondo H."/>
            <person name="Hirono I."/>
            <person name="Nakayasu C."/>
        </authorList>
    </citation>
    <scope>NUCLEOTIDE SEQUENCE [LARGE SCALE GENOMIC DNA]</scope>
    <source>
        <strain evidence="10 11">JBKA-6</strain>
    </source>
</reference>
<keyword evidence="7 8" id="KW-0472">Membrane</keyword>
<dbReference type="InterPro" id="IPR050256">
    <property type="entry name" value="Glycosyltransferase_2"/>
</dbReference>
<keyword evidence="2" id="KW-0328">Glycosyltransferase</keyword>
<evidence type="ECO:0000256" key="7">
    <source>
        <dbReference type="ARBA" id="ARBA00023136"/>
    </source>
</evidence>
<evidence type="ECO:0000256" key="2">
    <source>
        <dbReference type="ARBA" id="ARBA00022676"/>
    </source>
</evidence>
<name>A0A1J1DXR2_9FLAO</name>
<organism evidence="10 11">
    <name type="scientific">Ichthyobacterium seriolicida</name>
    <dbReference type="NCBI Taxonomy" id="242600"/>
    <lineage>
        <taxon>Bacteria</taxon>
        <taxon>Pseudomonadati</taxon>
        <taxon>Bacteroidota</taxon>
        <taxon>Flavobacteriia</taxon>
        <taxon>Flavobacteriales</taxon>
        <taxon>Ichthyobacteriaceae</taxon>
        <taxon>Ichthyobacterium</taxon>
    </lineage>
</organism>
<evidence type="ECO:0000256" key="1">
    <source>
        <dbReference type="ARBA" id="ARBA00022475"/>
    </source>
</evidence>
<keyword evidence="4 8" id="KW-0812">Transmembrane</keyword>
<keyword evidence="6 8" id="KW-1133">Transmembrane helix</keyword>
<dbReference type="Proteomes" id="UP000243197">
    <property type="component" value="Chromosome"/>
</dbReference>
<dbReference type="InterPro" id="IPR029044">
    <property type="entry name" value="Nucleotide-diphossugar_trans"/>
</dbReference>
<dbReference type="SUPFAM" id="SSF53448">
    <property type="entry name" value="Nucleotide-diphospho-sugar transferases"/>
    <property type="match status" value="1"/>
</dbReference>
<dbReference type="EMBL" id="AP014564">
    <property type="protein sequence ID" value="BAV94655.1"/>
    <property type="molecule type" value="Genomic_DNA"/>
</dbReference>
<dbReference type="GO" id="GO:0099621">
    <property type="term" value="F:undecaprenyl-phosphate 4-deoxy-4-formamido-L-arabinose transferase activity"/>
    <property type="evidence" value="ECO:0007669"/>
    <property type="project" value="TreeGrafter"/>
</dbReference>
<evidence type="ECO:0000256" key="6">
    <source>
        <dbReference type="ARBA" id="ARBA00022989"/>
    </source>
</evidence>
<evidence type="ECO:0000313" key="11">
    <source>
        <dbReference type="Proteomes" id="UP000243197"/>
    </source>
</evidence>
<dbReference type="GO" id="GO:0009103">
    <property type="term" value="P:lipopolysaccharide biosynthetic process"/>
    <property type="evidence" value="ECO:0007669"/>
    <property type="project" value="UniProtKB-KW"/>
</dbReference>
<dbReference type="PANTHER" id="PTHR48090">
    <property type="entry name" value="UNDECAPRENYL-PHOSPHATE 4-DEOXY-4-FORMAMIDO-L-ARABINOSE TRANSFERASE-RELATED"/>
    <property type="match status" value="1"/>
</dbReference>